<dbReference type="PANTHER" id="PTHR32309:SF13">
    <property type="entry name" value="FERRIC ENTEROBACTIN TRANSPORT PROTEIN FEPE"/>
    <property type="match status" value="1"/>
</dbReference>
<sequence>MQDLEQSIQMALDFIRGIWIKKRFVIIFSWLICPVGFLYVSSLPNQYESDAQVFVDTRSVLQSSLAGMVMGSNPDQEVAMMAKTLKSRANIEKIARAADLDVTTRTDAEYNQLINTLTDEINLKATRNEDIYTIVYSNESPELARTVVQETLDLFVEGTLGSNRSDSQTTSRFLDDQIAEYESRLAESEQRLADFQRQYSDILPGSGTFHGNLQALRQQLEDTRLTMKETSKQIESMKSQTRKAKQASDGLGVRNESEQILKTRYDDRIIALEARLDELKLRFTEQHPDVVESTNLLEALQEAREREIQVYKSQEADDESFSLLTESDRQLRLEITRLEGQVASLQVRENDTASKIEELQSKIDLVPQVEAEQTALNRDYGILKAQYEELLSRREASNLTESADRSSDDFQFRIIRPPLVPDKPTGPKRILFYTAVLIIGFGVGVGVAFLTSMLSPVLVRGKQLQDLTGFPIWGAVSHLDIVKIKRRNKFRIAVFALSSGALIAIYGGFVLLDILNIDLLSRLPI</sequence>
<keyword evidence="3 7" id="KW-0812">Transmembrane</keyword>
<organism evidence="9 10">
    <name type="scientific">Brumicola blandensis</name>
    <dbReference type="NCBI Taxonomy" id="3075611"/>
    <lineage>
        <taxon>Bacteria</taxon>
        <taxon>Pseudomonadati</taxon>
        <taxon>Pseudomonadota</taxon>
        <taxon>Gammaproteobacteria</taxon>
        <taxon>Alteromonadales</taxon>
        <taxon>Alteromonadaceae</taxon>
        <taxon>Brumicola</taxon>
    </lineage>
</organism>
<dbReference type="InterPro" id="IPR014345">
    <property type="entry name" value="XrtA_polysacc_chain"/>
</dbReference>
<dbReference type="GO" id="GO:0005886">
    <property type="term" value="C:plasma membrane"/>
    <property type="evidence" value="ECO:0007669"/>
    <property type="project" value="UniProtKB-SubCell"/>
</dbReference>
<keyword evidence="5 7" id="KW-0472">Membrane</keyword>
<dbReference type="AlphaFoldDB" id="A0AAW8R145"/>
<evidence type="ECO:0000313" key="9">
    <source>
        <dbReference type="EMBL" id="MDT0582620.1"/>
    </source>
</evidence>
<dbReference type="Proteomes" id="UP001249020">
    <property type="component" value="Unassembled WGS sequence"/>
</dbReference>
<feature type="transmembrane region" description="Helical" evidence="7">
    <location>
        <begin position="24"/>
        <end position="42"/>
    </location>
</feature>
<evidence type="ECO:0000256" key="4">
    <source>
        <dbReference type="ARBA" id="ARBA00022989"/>
    </source>
</evidence>
<keyword evidence="2" id="KW-1003">Cell membrane</keyword>
<comment type="caution">
    <text evidence="9">The sequence shown here is derived from an EMBL/GenBank/DDBJ whole genome shotgun (WGS) entry which is preliminary data.</text>
</comment>
<dbReference type="InterPro" id="IPR050445">
    <property type="entry name" value="Bact_polysacc_biosynth/exp"/>
</dbReference>
<evidence type="ECO:0000256" key="2">
    <source>
        <dbReference type="ARBA" id="ARBA00022475"/>
    </source>
</evidence>
<reference evidence="9 10" key="1">
    <citation type="submission" date="2023-09" db="EMBL/GenBank/DDBJ databases">
        <authorList>
            <person name="Rey-Velasco X."/>
        </authorList>
    </citation>
    <scope>NUCLEOTIDE SEQUENCE [LARGE SCALE GENOMIC DNA]</scope>
    <source>
        <strain evidence="9 10">W409</strain>
    </source>
</reference>
<protein>
    <submittedName>
        <fullName evidence="9">Wzz/FepE/Etk N-terminal domain-containing protein</fullName>
    </submittedName>
</protein>
<feature type="transmembrane region" description="Helical" evidence="7">
    <location>
        <begin position="430"/>
        <end position="454"/>
    </location>
</feature>
<feature type="coiled-coil region" evidence="6">
    <location>
        <begin position="171"/>
        <end position="317"/>
    </location>
</feature>
<keyword evidence="4 7" id="KW-1133">Transmembrane helix</keyword>
<feature type="transmembrane region" description="Helical" evidence="7">
    <location>
        <begin position="492"/>
        <end position="515"/>
    </location>
</feature>
<evidence type="ECO:0000259" key="8">
    <source>
        <dbReference type="Pfam" id="PF02706"/>
    </source>
</evidence>
<dbReference type="PANTHER" id="PTHR32309">
    <property type="entry name" value="TYROSINE-PROTEIN KINASE"/>
    <property type="match status" value="1"/>
</dbReference>
<evidence type="ECO:0000256" key="3">
    <source>
        <dbReference type="ARBA" id="ARBA00022692"/>
    </source>
</evidence>
<evidence type="ECO:0000256" key="6">
    <source>
        <dbReference type="SAM" id="Coils"/>
    </source>
</evidence>
<evidence type="ECO:0000313" key="10">
    <source>
        <dbReference type="Proteomes" id="UP001249020"/>
    </source>
</evidence>
<keyword evidence="10" id="KW-1185">Reference proteome</keyword>
<gene>
    <name evidence="9" type="ORF">RM544_08710</name>
</gene>
<dbReference type="GO" id="GO:0004713">
    <property type="term" value="F:protein tyrosine kinase activity"/>
    <property type="evidence" value="ECO:0007669"/>
    <property type="project" value="TreeGrafter"/>
</dbReference>
<evidence type="ECO:0000256" key="7">
    <source>
        <dbReference type="SAM" id="Phobius"/>
    </source>
</evidence>
<keyword evidence="6" id="KW-0175">Coiled coil</keyword>
<dbReference type="InterPro" id="IPR003856">
    <property type="entry name" value="LPS_length_determ_N"/>
</dbReference>
<dbReference type="Pfam" id="PF02706">
    <property type="entry name" value="Wzz"/>
    <property type="match status" value="1"/>
</dbReference>
<comment type="subcellular location">
    <subcellularLocation>
        <location evidence="1">Cell membrane</location>
        <topology evidence="1">Multi-pass membrane protein</topology>
    </subcellularLocation>
</comment>
<proteinExistence type="predicted"/>
<dbReference type="NCBIfam" id="TIGR03007">
    <property type="entry name" value="pepcterm_ChnLen"/>
    <property type="match status" value="1"/>
</dbReference>
<evidence type="ECO:0000256" key="5">
    <source>
        <dbReference type="ARBA" id="ARBA00023136"/>
    </source>
</evidence>
<dbReference type="RefSeq" id="WP_311361402.1">
    <property type="nucleotide sequence ID" value="NZ_JAVRIE010000003.1"/>
</dbReference>
<dbReference type="EMBL" id="JAVRIE010000003">
    <property type="protein sequence ID" value="MDT0582620.1"/>
    <property type="molecule type" value="Genomic_DNA"/>
</dbReference>
<accession>A0AAW8R145</accession>
<feature type="domain" description="Polysaccharide chain length determinant N-terminal" evidence="8">
    <location>
        <begin position="15"/>
        <end position="96"/>
    </location>
</feature>
<evidence type="ECO:0000256" key="1">
    <source>
        <dbReference type="ARBA" id="ARBA00004651"/>
    </source>
</evidence>
<name>A0AAW8R145_9ALTE</name>